<geneLocation type="plasmid" evidence="2 3">
    <name>pRLO149_83</name>
</geneLocation>
<sequence length="271" mass="29854">MVSPPSRVTILRAQDRGNLGPARDHGVIDGGAAALLWHPRRFYIFPPPDIRTTARTGARVPLARQPPPEKSGASRRSMPSGPSRFHRFGPLCPAAARPQVGLCPSLLCPSEDAGVFRTPETGMARAQGGQWANAQETHAAPTTKERSETMGLDQYAYLKTPESGDEGEVPAFVWRKHSKLQTFMETLYVARTGLSASDLNCGELRLVPEDIDRLEQAVTDGTLPQCDGGFFYGHQFQDEQAQDYRAYDLDFCAWARAEVQAGSTVVYSCWW</sequence>
<organism evidence="2 3">
    <name type="scientific">Roseobacter litoralis (strain ATCC 49566 / DSM 6996 / JCM 21268 / NBRC 15278 / OCh 149)</name>
    <dbReference type="NCBI Taxonomy" id="391595"/>
    <lineage>
        <taxon>Bacteria</taxon>
        <taxon>Pseudomonadati</taxon>
        <taxon>Pseudomonadota</taxon>
        <taxon>Alphaproteobacteria</taxon>
        <taxon>Rhodobacterales</taxon>
        <taxon>Roseobacteraceae</taxon>
        <taxon>Roseobacter</taxon>
    </lineage>
</organism>
<dbReference type="Proteomes" id="UP000001353">
    <property type="component" value="Plasmid pRLO149_83"/>
</dbReference>
<dbReference type="AlphaFoldDB" id="F7ZMI5"/>
<dbReference type="KEGG" id="rli:RLO149_p830910"/>
<evidence type="ECO:0000313" key="2">
    <source>
        <dbReference type="EMBL" id="AEI96522.1"/>
    </source>
</evidence>
<reference evidence="2 3" key="1">
    <citation type="journal article" date="2011" name="BMC Genomics">
        <title>Comparative genome analysis and genome-guided physiological analysis of Roseobacter litoralis.</title>
        <authorList>
            <person name="Kalhoefer D."/>
            <person name="Thole S."/>
            <person name="Voget S."/>
            <person name="Lehmann R."/>
            <person name="Liesegang H."/>
            <person name="Wollher A."/>
            <person name="Daniel R."/>
            <person name="Simon M."/>
            <person name="Brinkhoff T."/>
        </authorList>
    </citation>
    <scope>NUCLEOTIDE SEQUENCE [LARGE SCALE GENOMIC DNA]</scope>
    <source>
        <strain evidence="3">ATCC 49566 / DSM 6996 / JCM 21268 / NBRC 15278 / OCh 149</strain>
    </source>
</reference>
<protein>
    <submittedName>
        <fullName evidence="2">Uncharacterized protein</fullName>
    </submittedName>
</protein>
<gene>
    <name evidence="2" type="ordered locus">RLO149_p830910</name>
</gene>
<keyword evidence="3" id="KW-1185">Reference proteome</keyword>
<dbReference type="EMBL" id="CP002625">
    <property type="protein sequence ID" value="AEI96522.1"/>
    <property type="molecule type" value="Genomic_DNA"/>
</dbReference>
<proteinExistence type="predicted"/>
<accession>F7ZMI5</accession>
<name>F7ZMI5_ROSLO</name>
<evidence type="ECO:0000256" key="1">
    <source>
        <dbReference type="SAM" id="MobiDB-lite"/>
    </source>
</evidence>
<feature type="region of interest" description="Disordered" evidence="1">
    <location>
        <begin position="126"/>
        <end position="146"/>
    </location>
</feature>
<keyword evidence="2" id="KW-0614">Plasmid</keyword>
<feature type="region of interest" description="Disordered" evidence="1">
    <location>
        <begin position="54"/>
        <end position="85"/>
    </location>
</feature>
<evidence type="ECO:0000313" key="3">
    <source>
        <dbReference type="Proteomes" id="UP000001353"/>
    </source>
</evidence>
<dbReference type="HOGENOM" id="CLU_1026304_0_0_5"/>